<dbReference type="InterPro" id="IPR051043">
    <property type="entry name" value="Sulfatase_Mod_Factor_Kinase"/>
</dbReference>
<comment type="caution">
    <text evidence="2">The sequence shown here is derived from an EMBL/GenBank/DDBJ whole genome shotgun (WGS) entry which is preliminary data.</text>
</comment>
<dbReference type="PANTHER" id="PTHR23150">
    <property type="entry name" value="SULFATASE MODIFYING FACTOR 1, 2"/>
    <property type="match status" value="1"/>
</dbReference>
<keyword evidence="3" id="KW-1185">Reference proteome</keyword>
<dbReference type="PANTHER" id="PTHR23150:SF19">
    <property type="entry name" value="FORMYLGLYCINE-GENERATING ENZYME"/>
    <property type="match status" value="1"/>
</dbReference>
<dbReference type="InterPro" id="IPR016187">
    <property type="entry name" value="CTDL_fold"/>
</dbReference>
<proteinExistence type="predicted"/>
<protein>
    <submittedName>
        <fullName evidence="2">SUMF1/EgtB/PvdO family nonheme iron enzyme</fullName>
    </submittedName>
</protein>
<sequence>MKFKMVPIPAGSFLMGSPATEQGRDDDEGPQKNVTVSAFWMGEHEVTFAEWDAFFKNMDVPQTKAIAVDAVSRPTAQYIDLTWGMGRDDRQPTNSMSQAAAIMYCKWLYNQTGVFYRLPTEAEWEYACRAGTTTAYPFGDDAGPLREYDYIKDNSNNKFHKVAQLKPNAWGLYDMLGNLTEWTLDQYDSKAYKTLEDNAKDPLKAAGSRYPRVTRGGSYLTPAKESRCANRISSLADWNKRDPQIPKSRWWLTDGMTIGFRVVRPAVAPSKDEIEKFYQVYLK</sequence>
<dbReference type="InterPro" id="IPR005532">
    <property type="entry name" value="SUMF_dom"/>
</dbReference>
<dbReference type="RefSeq" id="WP_202010920.1">
    <property type="nucleotide sequence ID" value="NZ_JAERRB010000004.1"/>
</dbReference>
<dbReference type="EMBL" id="JAERRB010000004">
    <property type="protein sequence ID" value="MBL0742564.1"/>
    <property type="molecule type" value="Genomic_DNA"/>
</dbReference>
<name>A0ABS1KT73_9BACT</name>
<dbReference type="InterPro" id="IPR042095">
    <property type="entry name" value="SUMF_sf"/>
</dbReference>
<evidence type="ECO:0000313" key="3">
    <source>
        <dbReference type="Proteomes" id="UP000613030"/>
    </source>
</evidence>
<dbReference type="Gene3D" id="3.90.1580.10">
    <property type="entry name" value="paralog of FGE (formylglycine-generating enzyme)"/>
    <property type="match status" value="1"/>
</dbReference>
<organism evidence="2 3">
    <name type="scientific">Chryseolinea lacunae</name>
    <dbReference type="NCBI Taxonomy" id="2801331"/>
    <lineage>
        <taxon>Bacteria</taxon>
        <taxon>Pseudomonadati</taxon>
        <taxon>Bacteroidota</taxon>
        <taxon>Cytophagia</taxon>
        <taxon>Cytophagales</taxon>
        <taxon>Fulvivirgaceae</taxon>
        <taxon>Chryseolinea</taxon>
    </lineage>
</organism>
<evidence type="ECO:0000259" key="1">
    <source>
        <dbReference type="Pfam" id="PF03781"/>
    </source>
</evidence>
<evidence type="ECO:0000313" key="2">
    <source>
        <dbReference type="EMBL" id="MBL0742564.1"/>
    </source>
</evidence>
<reference evidence="2 3" key="1">
    <citation type="submission" date="2021-01" db="EMBL/GenBank/DDBJ databases">
        <title>Chryseolinea sp. Jin1 Genome sequencing and assembly.</title>
        <authorList>
            <person name="Kim I."/>
        </authorList>
    </citation>
    <scope>NUCLEOTIDE SEQUENCE [LARGE SCALE GENOMIC DNA]</scope>
    <source>
        <strain evidence="2 3">Jin1</strain>
    </source>
</reference>
<dbReference type="Proteomes" id="UP000613030">
    <property type="component" value="Unassembled WGS sequence"/>
</dbReference>
<gene>
    <name evidence="2" type="ORF">JI741_15150</name>
</gene>
<accession>A0ABS1KT73</accession>
<dbReference type="SUPFAM" id="SSF56436">
    <property type="entry name" value="C-type lectin-like"/>
    <property type="match status" value="1"/>
</dbReference>
<feature type="domain" description="Sulfatase-modifying factor enzyme-like" evidence="1">
    <location>
        <begin position="4"/>
        <end position="234"/>
    </location>
</feature>
<dbReference type="Pfam" id="PF03781">
    <property type="entry name" value="FGE-sulfatase"/>
    <property type="match status" value="1"/>
</dbReference>